<proteinExistence type="inferred from homology"/>
<evidence type="ECO:0000256" key="3">
    <source>
        <dbReference type="ARBA" id="ARBA00007222"/>
    </source>
</evidence>
<name>A0ABR2WVQ7_9FUNG</name>
<keyword evidence="10 14" id="KW-1133">Transmembrane helix</keyword>
<evidence type="ECO:0000256" key="12">
    <source>
        <dbReference type="ARBA" id="ARBA00045085"/>
    </source>
</evidence>
<keyword evidence="5 14" id="KW-0328">Glycosyltransferase</keyword>
<dbReference type="Pfam" id="PF16192">
    <property type="entry name" value="PMT_4TMC"/>
    <property type="match status" value="1"/>
</dbReference>
<dbReference type="InterPro" id="IPR036300">
    <property type="entry name" value="MIR_dom_sf"/>
</dbReference>
<dbReference type="InterPro" id="IPR027005">
    <property type="entry name" value="PMT-like"/>
</dbReference>
<evidence type="ECO:0000256" key="9">
    <source>
        <dbReference type="ARBA" id="ARBA00022824"/>
    </source>
</evidence>
<evidence type="ECO:0000256" key="11">
    <source>
        <dbReference type="ARBA" id="ARBA00023136"/>
    </source>
</evidence>
<keyword evidence="11 14" id="KW-0472">Membrane</keyword>
<comment type="similarity">
    <text evidence="3 14">Belongs to the glycosyltransferase 39 family.</text>
</comment>
<evidence type="ECO:0000256" key="1">
    <source>
        <dbReference type="ARBA" id="ARBA00004477"/>
    </source>
</evidence>
<gene>
    <name evidence="17" type="primary">PMT4_2</name>
    <name evidence="17" type="ORF">K7432_006023</name>
</gene>
<dbReference type="SMART" id="SM00472">
    <property type="entry name" value="MIR"/>
    <property type="match status" value="3"/>
</dbReference>
<dbReference type="EC" id="2.4.1.109" evidence="4 14"/>
<comment type="subcellular location">
    <subcellularLocation>
        <location evidence="1 14">Endoplasmic reticulum membrane</location>
        <topology evidence="1 14">Multi-pass membrane protein</topology>
    </subcellularLocation>
</comment>
<dbReference type="InterPro" id="IPR032421">
    <property type="entry name" value="PMT_4TMC"/>
</dbReference>
<reference evidence="17 18" key="1">
    <citation type="submission" date="2023-04" db="EMBL/GenBank/DDBJ databases">
        <title>Genome of Basidiobolus ranarum AG-B5.</title>
        <authorList>
            <person name="Stajich J.E."/>
            <person name="Carter-House D."/>
            <person name="Gryganskyi A."/>
        </authorList>
    </citation>
    <scope>NUCLEOTIDE SEQUENCE [LARGE SCALE GENOMIC DNA]</scope>
    <source>
        <strain evidence="17 18">AG-B5</strain>
    </source>
</reference>
<comment type="catalytic activity">
    <reaction evidence="13 14">
        <text>a di-trans,poly-cis-dolichyl beta-D-mannosyl phosphate + L-seryl-[protein] = 3-O-(alpha-D-mannosyl)-L-seryl-[protein] + a di-trans,poly-cis-dolichyl phosphate + H(+)</text>
        <dbReference type="Rhea" id="RHEA:17377"/>
        <dbReference type="Rhea" id="RHEA-COMP:9863"/>
        <dbReference type="Rhea" id="RHEA-COMP:13546"/>
        <dbReference type="Rhea" id="RHEA-COMP:19498"/>
        <dbReference type="Rhea" id="RHEA-COMP:19501"/>
        <dbReference type="ChEBI" id="CHEBI:15378"/>
        <dbReference type="ChEBI" id="CHEBI:29999"/>
        <dbReference type="ChEBI" id="CHEBI:57683"/>
        <dbReference type="ChEBI" id="CHEBI:58211"/>
        <dbReference type="ChEBI" id="CHEBI:137321"/>
        <dbReference type="EC" id="2.4.1.109"/>
    </reaction>
</comment>
<dbReference type="Gene3D" id="2.80.10.50">
    <property type="match status" value="1"/>
</dbReference>
<keyword evidence="6 14" id="KW-0808">Transferase</keyword>
<evidence type="ECO:0000313" key="18">
    <source>
        <dbReference type="Proteomes" id="UP001479436"/>
    </source>
</evidence>
<feature type="region of interest" description="Disordered" evidence="15">
    <location>
        <begin position="1"/>
        <end position="39"/>
    </location>
</feature>
<feature type="transmembrane region" description="Helical" evidence="14">
    <location>
        <begin position="663"/>
        <end position="686"/>
    </location>
</feature>
<dbReference type="Proteomes" id="UP001479436">
    <property type="component" value="Unassembled WGS sequence"/>
</dbReference>
<evidence type="ECO:0000256" key="6">
    <source>
        <dbReference type="ARBA" id="ARBA00022679"/>
    </source>
</evidence>
<protein>
    <recommendedName>
        <fullName evidence="4 14">Dolichyl-phosphate-mannose--protein mannosyltransferase</fullName>
        <ecNumber evidence="4 14">2.4.1.109</ecNumber>
    </recommendedName>
</protein>
<evidence type="ECO:0000256" key="15">
    <source>
        <dbReference type="SAM" id="MobiDB-lite"/>
    </source>
</evidence>
<evidence type="ECO:0000256" key="2">
    <source>
        <dbReference type="ARBA" id="ARBA00004922"/>
    </source>
</evidence>
<sequence>MKSTGEKSLRRRVVEDEREELLTKDVSSSDARDESKIKPKINSNTNTTSYIVLALVTVLAFATRFYKISEPNEVVFDEVHFGKFASYYLRREYFFDVHPPLAKMLIAAMGWFVGYDGHFLFDEIGNNYHTENVPYVALRSLLAVFGSLLVPVVYETLRECGFSVVACAVCACLVIFDNTLVAQSRLILLDSILILFMALAIYSYVRFYKLRNRPFSADWWFWLLATGINIALTTSVKMVGLFVVGLVGISVLVDLWRLLDVRRGLTMGDMAKHFMARALCLIVVPLVIYLSFFYIHFAILTKSGSGDAFMSSTFQATLEGNDMHANSMDVKYFDSITLLHKSTKVYLHSHLMNYPLRYEDGRISSQGQQVTGYPHREDPNNYWRIKPGKPLDEDHDEEIQPVRNGDIVQLEHIATNSTLLTHDVASPLMPTNTEFTTISNEDTSRFNETLFRISIEDGASDDSVLKTKASGIKFIHIDTGVALWTHNEALPEWGAGQQEVNGNKNPKDSSNIWTVDEILGKNATEEARVPRTVKHVNFFVKFWELQKKMISQNSQLVATHPFQSNPITWPFVIRGISFWTRGSDRSQIYFLPNPFGWVLGYLSLTAFIGVLLADQLALRRKLYLIDPVLRTRLHYAGGFLLLGWALHYIPFFLMGRSLFLHHYLPAIVLNYMIVAVLFQFVFIQGIEYPASLPAKGDLVPVYRPRAGWGACLAALLIIGAQVGVFVFFAPLTYGDMGLDAEQVLARKWLDSWDFHFAK</sequence>
<comment type="catalytic activity">
    <reaction evidence="12 14">
        <text>a di-trans,poly-cis-dolichyl beta-D-mannosyl phosphate + L-threonyl-[protein] = 3-O-(alpha-D-mannosyl)-L-threonyl-[protein] + a di-trans,poly-cis-dolichyl phosphate + H(+)</text>
        <dbReference type="Rhea" id="RHEA:53396"/>
        <dbReference type="Rhea" id="RHEA-COMP:11060"/>
        <dbReference type="Rhea" id="RHEA-COMP:13547"/>
        <dbReference type="Rhea" id="RHEA-COMP:19498"/>
        <dbReference type="Rhea" id="RHEA-COMP:19501"/>
        <dbReference type="ChEBI" id="CHEBI:15378"/>
        <dbReference type="ChEBI" id="CHEBI:30013"/>
        <dbReference type="ChEBI" id="CHEBI:57683"/>
        <dbReference type="ChEBI" id="CHEBI:58211"/>
        <dbReference type="ChEBI" id="CHEBI:137323"/>
        <dbReference type="EC" id="2.4.1.109"/>
    </reaction>
</comment>
<feature type="transmembrane region" description="Helical" evidence="14">
    <location>
        <begin position="186"/>
        <end position="205"/>
    </location>
</feature>
<evidence type="ECO:0000259" key="16">
    <source>
        <dbReference type="PROSITE" id="PS50919"/>
    </source>
</evidence>
<evidence type="ECO:0000256" key="13">
    <source>
        <dbReference type="ARBA" id="ARBA00045102"/>
    </source>
</evidence>
<accession>A0ABR2WVQ7</accession>
<dbReference type="SUPFAM" id="SSF82109">
    <property type="entry name" value="MIR domain"/>
    <property type="match status" value="1"/>
</dbReference>
<comment type="function">
    <text evidence="14">Transfers mannose from Dol-P-mannose to Ser or Thr residues on proteins.</text>
</comment>
<dbReference type="CDD" id="cd23285">
    <property type="entry name" value="beta-trefoil_MIR_PMT4-like"/>
    <property type="match status" value="1"/>
</dbReference>
<keyword evidence="18" id="KW-1185">Reference proteome</keyword>
<feature type="compositionally biased region" description="Basic and acidic residues" evidence="15">
    <location>
        <begin position="1"/>
        <end position="23"/>
    </location>
</feature>
<feature type="domain" description="MIR" evidence="16">
    <location>
        <begin position="327"/>
        <end position="388"/>
    </location>
</feature>
<feature type="transmembrane region" description="Helical" evidence="14">
    <location>
        <begin position="217"/>
        <end position="233"/>
    </location>
</feature>
<feature type="transmembrane region" description="Helical" evidence="14">
    <location>
        <begin position="133"/>
        <end position="154"/>
    </location>
</feature>
<feature type="transmembrane region" description="Helical" evidence="14">
    <location>
        <begin position="707"/>
        <end position="729"/>
    </location>
</feature>
<feature type="transmembrane region" description="Helical" evidence="14">
    <location>
        <begin position="239"/>
        <end position="259"/>
    </location>
</feature>
<comment type="caution">
    <text evidence="17">The sequence shown here is derived from an EMBL/GenBank/DDBJ whole genome shotgun (WGS) entry which is preliminary data.</text>
</comment>
<dbReference type="InterPro" id="IPR016093">
    <property type="entry name" value="MIR_motif"/>
</dbReference>
<feature type="domain" description="MIR" evidence="16">
    <location>
        <begin position="462"/>
        <end position="518"/>
    </location>
</feature>
<feature type="transmembrane region" description="Helical" evidence="14">
    <location>
        <begin position="93"/>
        <end position="113"/>
    </location>
</feature>
<dbReference type="Pfam" id="PF02815">
    <property type="entry name" value="MIR"/>
    <property type="match status" value="1"/>
</dbReference>
<keyword evidence="8" id="KW-0677">Repeat</keyword>
<dbReference type="Pfam" id="PF02366">
    <property type="entry name" value="PMT"/>
    <property type="match status" value="1"/>
</dbReference>
<evidence type="ECO:0000256" key="14">
    <source>
        <dbReference type="RuleBase" id="RU367007"/>
    </source>
</evidence>
<dbReference type="GO" id="GO:0004169">
    <property type="term" value="F:dolichyl-phosphate-mannose-protein mannosyltransferase activity"/>
    <property type="evidence" value="ECO:0007669"/>
    <property type="project" value="UniProtKB-EC"/>
</dbReference>
<evidence type="ECO:0000256" key="5">
    <source>
        <dbReference type="ARBA" id="ARBA00022676"/>
    </source>
</evidence>
<keyword evidence="7 14" id="KW-0812">Transmembrane</keyword>
<feature type="transmembrane region" description="Helical" evidence="14">
    <location>
        <begin position="161"/>
        <end position="180"/>
    </location>
</feature>
<dbReference type="PANTHER" id="PTHR10050">
    <property type="entry name" value="DOLICHYL-PHOSPHATE-MANNOSE--PROTEIN MANNOSYLTRANSFERASE"/>
    <property type="match status" value="1"/>
</dbReference>
<evidence type="ECO:0000313" key="17">
    <source>
        <dbReference type="EMBL" id="KAK9765558.1"/>
    </source>
</evidence>
<feature type="transmembrane region" description="Helical" evidence="14">
    <location>
        <begin position="279"/>
        <end position="300"/>
    </location>
</feature>
<organism evidence="17 18">
    <name type="scientific">Basidiobolus ranarum</name>
    <dbReference type="NCBI Taxonomy" id="34480"/>
    <lineage>
        <taxon>Eukaryota</taxon>
        <taxon>Fungi</taxon>
        <taxon>Fungi incertae sedis</taxon>
        <taxon>Zoopagomycota</taxon>
        <taxon>Entomophthoromycotina</taxon>
        <taxon>Basidiobolomycetes</taxon>
        <taxon>Basidiobolales</taxon>
        <taxon>Basidiobolaceae</taxon>
        <taxon>Basidiobolus</taxon>
    </lineage>
</organism>
<evidence type="ECO:0000256" key="10">
    <source>
        <dbReference type="ARBA" id="ARBA00022989"/>
    </source>
</evidence>
<evidence type="ECO:0000256" key="8">
    <source>
        <dbReference type="ARBA" id="ARBA00022737"/>
    </source>
</evidence>
<feature type="transmembrane region" description="Helical" evidence="14">
    <location>
        <begin position="595"/>
        <end position="613"/>
    </location>
</feature>
<dbReference type="InterPro" id="IPR003342">
    <property type="entry name" value="ArnT-like_N"/>
</dbReference>
<comment type="pathway">
    <text evidence="2 14">Protein modification; protein glycosylation.</text>
</comment>
<dbReference type="PROSITE" id="PS50919">
    <property type="entry name" value="MIR"/>
    <property type="match status" value="2"/>
</dbReference>
<dbReference type="PANTHER" id="PTHR10050:SF51">
    <property type="entry name" value="PROTEIN O-MANNOSYL-TRANSFERASE 1"/>
    <property type="match status" value="1"/>
</dbReference>
<evidence type="ECO:0000256" key="4">
    <source>
        <dbReference type="ARBA" id="ARBA00012839"/>
    </source>
</evidence>
<feature type="transmembrane region" description="Helical" evidence="14">
    <location>
        <begin position="633"/>
        <end position="651"/>
    </location>
</feature>
<keyword evidence="9 14" id="KW-0256">Endoplasmic reticulum</keyword>
<evidence type="ECO:0000256" key="7">
    <source>
        <dbReference type="ARBA" id="ARBA00022692"/>
    </source>
</evidence>
<dbReference type="EMBL" id="JASJQH010000253">
    <property type="protein sequence ID" value="KAK9765558.1"/>
    <property type="molecule type" value="Genomic_DNA"/>
</dbReference>